<evidence type="ECO:0000256" key="1">
    <source>
        <dbReference type="ARBA" id="ARBA00022741"/>
    </source>
</evidence>
<dbReference type="SMART" id="SM00382">
    <property type="entry name" value="AAA"/>
    <property type="match status" value="1"/>
</dbReference>
<evidence type="ECO:0000256" key="3">
    <source>
        <dbReference type="SAM" id="MobiDB-lite"/>
    </source>
</evidence>
<dbReference type="Pfam" id="PF00005">
    <property type="entry name" value="ABC_tran"/>
    <property type="match status" value="1"/>
</dbReference>
<proteinExistence type="predicted"/>
<dbReference type="InterPro" id="IPR003439">
    <property type="entry name" value="ABC_transporter-like_ATP-bd"/>
</dbReference>
<name>A0ABV5NZP0_9ACTN</name>
<dbReference type="Gene3D" id="3.40.50.300">
    <property type="entry name" value="P-loop containing nucleotide triphosphate hydrolases"/>
    <property type="match status" value="1"/>
</dbReference>
<feature type="compositionally biased region" description="Basic and acidic residues" evidence="3">
    <location>
        <begin position="1"/>
        <end position="16"/>
    </location>
</feature>
<dbReference type="SUPFAM" id="SSF52540">
    <property type="entry name" value="P-loop containing nucleoside triphosphate hydrolases"/>
    <property type="match status" value="1"/>
</dbReference>
<dbReference type="RefSeq" id="WP_379484844.1">
    <property type="nucleotide sequence ID" value="NZ_JBHMCF010000046.1"/>
</dbReference>
<dbReference type="Proteomes" id="UP001589568">
    <property type="component" value="Unassembled WGS sequence"/>
</dbReference>
<keyword evidence="2 5" id="KW-0067">ATP-binding</keyword>
<evidence type="ECO:0000256" key="2">
    <source>
        <dbReference type="ARBA" id="ARBA00022840"/>
    </source>
</evidence>
<evidence type="ECO:0000313" key="6">
    <source>
        <dbReference type="Proteomes" id="UP001589568"/>
    </source>
</evidence>
<sequence length="296" mass="31760">MTPTEAARDGVPDGRAGHAPGHPGREEAAVACTGLRYAFGESVAVDGLDLTVRAGEVFGLLGPNGAGKTTAIRCVTTLLPVPKGMARVFGLDVSADRMRVRRLLGYVPQQLSADSGLTGRENVSLFARVFDVPRRERRARVAQALEAVGLTDAADRLAKTYSGGMVRRLELAQALVSAPRLLILDEPTIGLDPIARTVVWEHIMAVRAATGMTVLVTTHYMDEADQYCERVALMHQGGIRALGTPRELTDDLRARRGDDSTPTLEDVFRDVAGSGLDEGGEFSDVRRTRNTASRVG</sequence>
<dbReference type="PANTHER" id="PTHR43582">
    <property type="entry name" value="LINEARMYCIN RESISTANCE ATP-BINDING PROTEIN LNRL"/>
    <property type="match status" value="1"/>
</dbReference>
<gene>
    <name evidence="5" type="ORF">ACFFR3_40395</name>
</gene>
<feature type="domain" description="ABC transporter" evidence="4">
    <location>
        <begin position="30"/>
        <end position="261"/>
    </location>
</feature>
<dbReference type="GO" id="GO:0005524">
    <property type="term" value="F:ATP binding"/>
    <property type="evidence" value="ECO:0007669"/>
    <property type="project" value="UniProtKB-KW"/>
</dbReference>
<keyword evidence="6" id="KW-1185">Reference proteome</keyword>
<organism evidence="5 6">
    <name type="scientific">Nonomuraea salmonea</name>
    <dbReference type="NCBI Taxonomy" id="46181"/>
    <lineage>
        <taxon>Bacteria</taxon>
        <taxon>Bacillati</taxon>
        <taxon>Actinomycetota</taxon>
        <taxon>Actinomycetes</taxon>
        <taxon>Streptosporangiales</taxon>
        <taxon>Streptosporangiaceae</taxon>
        <taxon>Nonomuraea</taxon>
    </lineage>
</organism>
<protein>
    <submittedName>
        <fullName evidence="5">ABC transporter ATP-binding protein</fullName>
    </submittedName>
</protein>
<feature type="region of interest" description="Disordered" evidence="3">
    <location>
        <begin position="274"/>
        <end position="296"/>
    </location>
</feature>
<dbReference type="EMBL" id="JBHMCF010000046">
    <property type="protein sequence ID" value="MFB9475789.1"/>
    <property type="molecule type" value="Genomic_DNA"/>
</dbReference>
<feature type="region of interest" description="Disordered" evidence="3">
    <location>
        <begin position="1"/>
        <end position="25"/>
    </location>
</feature>
<accession>A0ABV5NZP0</accession>
<comment type="caution">
    <text evidence="5">The sequence shown here is derived from an EMBL/GenBank/DDBJ whole genome shotgun (WGS) entry which is preliminary data.</text>
</comment>
<dbReference type="PANTHER" id="PTHR43582:SF2">
    <property type="entry name" value="LINEARMYCIN RESISTANCE ATP-BINDING PROTEIN LNRL"/>
    <property type="match status" value="1"/>
</dbReference>
<dbReference type="InterPro" id="IPR003593">
    <property type="entry name" value="AAA+_ATPase"/>
</dbReference>
<reference evidence="5 6" key="1">
    <citation type="submission" date="2024-09" db="EMBL/GenBank/DDBJ databases">
        <authorList>
            <person name="Sun Q."/>
            <person name="Mori K."/>
        </authorList>
    </citation>
    <scope>NUCLEOTIDE SEQUENCE [LARGE SCALE GENOMIC DNA]</scope>
    <source>
        <strain evidence="5 6">JCM 3324</strain>
    </source>
</reference>
<dbReference type="InterPro" id="IPR027417">
    <property type="entry name" value="P-loop_NTPase"/>
</dbReference>
<evidence type="ECO:0000259" key="4">
    <source>
        <dbReference type="PROSITE" id="PS50893"/>
    </source>
</evidence>
<evidence type="ECO:0000313" key="5">
    <source>
        <dbReference type="EMBL" id="MFB9475789.1"/>
    </source>
</evidence>
<keyword evidence="1" id="KW-0547">Nucleotide-binding</keyword>
<dbReference type="PROSITE" id="PS50893">
    <property type="entry name" value="ABC_TRANSPORTER_2"/>
    <property type="match status" value="1"/>
</dbReference>